<dbReference type="InterPro" id="IPR000531">
    <property type="entry name" value="Beta-barrel_TonB"/>
</dbReference>
<organism evidence="16 17">
    <name type="scientific">Qipengyuania spongiae</name>
    <dbReference type="NCBI Taxonomy" id="2909673"/>
    <lineage>
        <taxon>Bacteria</taxon>
        <taxon>Pseudomonadati</taxon>
        <taxon>Pseudomonadota</taxon>
        <taxon>Alphaproteobacteria</taxon>
        <taxon>Sphingomonadales</taxon>
        <taxon>Erythrobacteraceae</taxon>
        <taxon>Qipengyuania</taxon>
    </lineage>
</organism>
<keyword evidence="9 10" id="KW-0998">Cell outer membrane</keyword>
<evidence type="ECO:0000256" key="2">
    <source>
        <dbReference type="ARBA" id="ARBA00022448"/>
    </source>
</evidence>
<dbReference type="Gene3D" id="2.40.170.20">
    <property type="entry name" value="TonB-dependent receptor, beta-barrel domain"/>
    <property type="match status" value="1"/>
</dbReference>
<evidence type="ECO:0000256" key="7">
    <source>
        <dbReference type="ARBA" id="ARBA00023077"/>
    </source>
</evidence>
<evidence type="ECO:0000256" key="8">
    <source>
        <dbReference type="ARBA" id="ARBA00023136"/>
    </source>
</evidence>
<evidence type="ECO:0000313" key="16">
    <source>
        <dbReference type="EMBL" id="UVI38600.1"/>
    </source>
</evidence>
<evidence type="ECO:0000256" key="4">
    <source>
        <dbReference type="ARBA" id="ARBA00022692"/>
    </source>
</evidence>
<comment type="subcellular location">
    <subcellularLocation>
        <location evidence="1 10">Cell outer membrane</location>
        <topology evidence="1 10">Multi-pass membrane protein</topology>
    </subcellularLocation>
</comment>
<dbReference type="InterPro" id="IPR010916">
    <property type="entry name" value="TonB_box_CS"/>
</dbReference>
<keyword evidence="6" id="KW-0406">Ion transport</keyword>
<keyword evidence="5 13" id="KW-0732">Signal</keyword>
<evidence type="ECO:0000256" key="12">
    <source>
        <dbReference type="RuleBase" id="RU003357"/>
    </source>
</evidence>
<dbReference type="PANTHER" id="PTHR30069:SF53">
    <property type="entry name" value="COLICIN I RECEPTOR-RELATED"/>
    <property type="match status" value="1"/>
</dbReference>
<dbReference type="PROSITE" id="PS00430">
    <property type="entry name" value="TONB_DEPENDENT_REC_1"/>
    <property type="match status" value="1"/>
</dbReference>
<feature type="short sequence motif" description="TonB box" evidence="11">
    <location>
        <begin position="31"/>
        <end position="37"/>
    </location>
</feature>
<accession>A0ABY5SWR4</accession>
<evidence type="ECO:0000256" key="11">
    <source>
        <dbReference type="PROSITE-ProRule" id="PRU10143"/>
    </source>
</evidence>
<keyword evidence="3 10" id="KW-1134">Transmembrane beta strand</keyword>
<dbReference type="Proteomes" id="UP001065265">
    <property type="component" value="Chromosome"/>
</dbReference>
<reference evidence="16" key="1">
    <citation type="submission" date="2022-02" db="EMBL/GenBank/DDBJ databases">
        <title>Qipengyuania spongiae sp. nov., isolated from marine sponge.</title>
        <authorList>
            <person name="Li Z."/>
            <person name="Zhang M."/>
        </authorList>
    </citation>
    <scope>NUCLEOTIDE SEQUENCE</scope>
    <source>
        <strain evidence="16">PHS-Z21</strain>
    </source>
</reference>
<dbReference type="InterPro" id="IPR039426">
    <property type="entry name" value="TonB-dep_rcpt-like"/>
</dbReference>
<feature type="domain" description="TonB-dependent receptor plug" evidence="15">
    <location>
        <begin position="44"/>
        <end position="151"/>
    </location>
</feature>
<evidence type="ECO:0000256" key="3">
    <source>
        <dbReference type="ARBA" id="ARBA00022452"/>
    </source>
</evidence>
<evidence type="ECO:0000256" key="10">
    <source>
        <dbReference type="PROSITE-ProRule" id="PRU01360"/>
    </source>
</evidence>
<dbReference type="EMBL" id="CP092471">
    <property type="protein sequence ID" value="UVI38600.1"/>
    <property type="molecule type" value="Genomic_DNA"/>
</dbReference>
<keyword evidence="8 10" id="KW-0472">Membrane</keyword>
<dbReference type="InterPro" id="IPR036942">
    <property type="entry name" value="Beta-barrel_TonB_sf"/>
</dbReference>
<keyword evidence="7 11" id="KW-0798">TonB box</keyword>
<evidence type="ECO:0000259" key="14">
    <source>
        <dbReference type="Pfam" id="PF00593"/>
    </source>
</evidence>
<keyword evidence="17" id="KW-1185">Reference proteome</keyword>
<evidence type="ECO:0000256" key="6">
    <source>
        <dbReference type="ARBA" id="ARBA00023065"/>
    </source>
</evidence>
<dbReference type="Gene3D" id="2.170.130.10">
    <property type="entry name" value="TonB-dependent receptor, plug domain"/>
    <property type="match status" value="1"/>
</dbReference>
<feature type="signal peptide" evidence="13">
    <location>
        <begin position="1"/>
        <end position="19"/>
    </location>
</feature>
<dbReference type="Pfam" id="PF00593">
    <property type="entry name" value="TonB_dep_Rec_b-barrel"/>
    <property type="match status" value="1"/>
</dbReference>
<keyword evidence="16" id="KW-0675">Receptor</keyword>
<evidence type="ECO:0000256" key="1">
    <source>
        <dbReference type="ARBA" id="ARBA00004571"/>
    </source>
</evidence>
<dbReference type="InterPro" id="IPR037066">
    <property type="entry name" value="Plug_dom_sf"/>
</dbReference>
<keyword evidence="2 10" id="KW-0813">Transport</keyword>
<evidence type="ECO:0000256" key="13">
    <source>
        <dbReference type="SAM" id="SignalP"/>
    </source>
</evidence>
<feature type="chain" id="PRO_5047548258" evidence="13">
    <location>
        <begin position="20"/>
        <end position="620"/>
    </location>
</feature>
<feature type="domain" description="TonB-dependent receptor-like beta-barrel" evidence="14">
    <location>
        <begin position="175"/>
        <end position="594"/>
    </location>
</feature>
<name>A0ABY5SWR4_9SPHN</name>
<dbReference type="Pfam" id="PF07715">
    <property type="entry name" value="Plug"/>
    <property type="match status" value="1"/>
</dbReference>
<dbReference type="CDD" id="cd01347">
    <property type="entry name" value="ligand_gated_channel"/>
    <property type="match status" value="1"/>
</dbReference>
<evidence type="ECO:0000256" key="9">
    <source>
        <dbReference type="ARBA" id="ARBA00023237"/>
    </source>
</evidence>
<comment type="similarity">
    <text evidence="10 12">Belongs to the TonB-dependent receptor family.</text>
</comment>
<evidence type="ECO:0000259" key="15">
    <source>
        <dbReference type="Pfam" id="PF07715"/>
    </source>
</evidence>
<dbReference type="InterPro" id="IPR012910">
    <property type="entry name" value="Plug_dom"/>
</dbReference>
<sequence>MFKRLLFLTASLIPVAAQAQDTADREESADTITVTANGLATDIANTGQAVTIIDRAEIDSIQGADPVRILRRAPGLSISRTGPVGAQTSIFVRGAANEQLLVLIDGVRVADTAAPSGGYDFGTLLASGVGKFDLLRGSNSTIWGSDAVGGVLDISTRGRTGIEGSVEYGARDTVTTGATGGVAGDSYFAGLNANWFRTDGFSAAANGTERDGFEQFSLGGSAFLDVTPTLEMFVNGRYATGDLDIDGFPAPAFALADTAETQETEQYSGAVGFNYYGQDLTLRGSYSLSDTERENFDRAVSDLPSFASDGRSDRLSLRGEYRLIGGLVIAAGAEHEWTSYETSFDTRAEAEITGAYTQFGWVLGGLAAHVGGRIDDHDRFGTEASFGGDLSYALGSDWRLRASVGEGFKAPTLFQLFSDFGNTALQPERSTSYDIGLERGSRREGLHLAATAFRRDSEDLIAFVSCFGSTAPLCNDRPFGTYDNVARARSQGFEFEAGADVLPGLRLSGVATVLDAEDRISGFDLARRPDYFATLFADYTTGFGLALGADLRLVGDSFDDAANTVGLDGYEVFDLRAAYDVTERYQLFGRIENLFDADYQTAAGYATAGRGAFVGVRARM</sequence>
<dbReference type="PROSITE" id="PS52016">
    <property type="entry name" value="TONB_DEPENDENT_REC_3"/>
    <property type="match status" value="1"/>
</dbReference>
<gene>
    <name evidence="16" type="ORF">L1F33_10100</name>
</gene>
<dbReference type="PANTHER" id="PTHR30069">
    <property type="entry name" value="TONB-DEPENDENT OUTER MEMBRANE RECEPTOR"/>
    <property type="match status" value="1"/>
</dbReference>
<proteinExistence type="inferred from homology"/>
<protein>
    <submittedName>
        <fullName evidence="16">TonB-dependent receptor</fullName>
    </submittedName>
</protein>
<dbReference type="SUPFAM" id="SSF56935">
    <property type="entry name" value="Porins"/>
    <property type="match status" value="1"/>
</dbReference>
<dbReference type="RefSeq" id="WP_265557771.1">
    <property type="nucleotide sequence ID" value="NZ_CP092471.1"/>
</dbReference>
<evidence type="ECO:0000313" key="17">
    <source>
        <dbReference type="Proteomes" id="UP001065265"/>
    </source>
</evidence>
<evidence type="ECO:0000256" key="5">
    <source>
        <dbReference type="ARBA" id="ARBA00022729"/>
    </source>
</evidence>
<keyword evidence="4 10" id="KW-0812">Transmembrane</keyword>